<evidence type="ECO:0000259" key="7">
    <source>
        <dbReference type="PROSITE" id="PS51867"/>
    </source>
</evidence>
<gene>
    <name evidence="8" type="ORF">EG68_06580</name>
</gene>
<dbReference type="PANTHER" id="PTHR12170:SF3">
    <property type="entry name" value="GH10162P"/>
    <property type="match status" value="1"/>
</dbReference>
<organism evidence="8 9">
    <name type="scientific">Paragonimus skrjabini miyazakii</name>
    <dbReference type="NCBI Taxonomy" id="59628"/>
    <lineage>
        <taxon>Eukaryota</taxon>
        <taxon>Metazoa</taxon>
        <taxon>Spiralia</taxon>
        <taxon>Lophotrochozoa</taxon>
        <taxon>Platyhelminthes</taxon>
        <taxon>Trematoda</taxon>
        <taxon>Digenea</taxon>
        <taxon>Plagiorchiida</taxon>
        <taxon>Troglotremata</taxon>
        <taxon>Troglotrematidae</taxon>
        <taxon>Paragonimus</taxon>
    </lineage>
</organism>
<reference evidence="8" key="1">
    <citation type="submission" date="2019-07" db="EMBL/GenBank/DDBJ databases">
        <title>Annotation for the trematode Paragonimus miyazaki's.</title>
        <authorList>
            <person name="Choi Y.-J."/>
        </authorList>
    </citation>
    <scope>NUCLEOTIDE SEQUENCE</scope>
    <source>
        <strain evidence="8">Japan</strain>
    </source>
</reference>
<comment type="subcellular location">
    <subcellularLocation>
        <location evidence="1">Cytoplasm</location>
    </subcellularLocation>
</comment>
<evidence type="ECO:0000313" key="8">
    <source>
        <dbReference type="EMBL" id="KAF7232741.1"/>
    </source>
</evidence>
<dbReference type="AlphaFoldDB" id="A0A8S9Y9M0"/>
<dbReference type="CDD" id="cd16652">
    <property type="entry name" value="dRING_Rmd5p-like"/>
    <property type="match status" value="1"/>
</dbReference>
<dbReference type="InterPro" id="IPR013083">
    <property type="entry name" value="Znf_RING/FYVE/PHD"/>
</dbReference>
<dbReference type="InterPro" id="IPR044063">
    <property type="entry name" value="ZF_RING_GID"/>
</dbReference>
<dbReference type="GO" id="GO:0034657">
    <property type="term" value="C:GID complex"/>
    <property type="evidence" value="ECO:0007669"/>
    <property type="project" value="TreeGrafter"/>
</dbReference>
<dbReference type="GO" id="GO:0043161">
    <property type="term" value="P:proteasome-mediated ubiquitin-dependent protein catabolic process"/>
    <property type="evidence" value="ECO:0007669"/>
    <property type="project" value="InterPro"/>
</dbReference>
<dbReference type="Pfam" id="PF10607">
    <property type="entry name" value="CTLH"/>
    <property type="match status" value="1"/>
</dbReference>
<dbReference type="Proteomes" id="UP000822476">
    <property type="component" value="Unassembled WGS sequence"/>
</dbReference>
<dbReference type="Gene3D" id="3.30.40.10">
    <property type="entry name" value="Zinc/RING finger domain, C3HC4 (zinc finger)"/>
    <property type="match status" value="1"/>
</dbReference>
<evidence type="ECO:0000256" key="1">
    <source>
        <dbReference type="ARBA" id="ARBA00004496"/>
    </source>
</evidence>
<dbReference type="InterPro" id="IPR024964">
    <property type="entry name" value="CTLH/CRA"/>
</dbReference>
<evidence type="ECO:0000256" key="2">
    <source>
        <dbReference type="ARBA" id="ARBA00022490"/>
    </source>
</evidence>
<dbReference type="SUPFAM" id="SSF57850">
    <property type="entry name" value="RING/U-box"/>
    <property type="match status" value="1"/>
</dbReference>
<evidence type="ECO:0000313" key="9">
    <source>
        <dbReference type="Proteomes" id="UP000822476"/>
    </source>
</evidence>
<dbReference type="GO" id="GO:0061630">
    <property type="term" value="F:ubiquitin protein ligase activity"/>
    <property type="evidence" value="ECO:0007669"/>
    <property type="project" value="InterPro"/>
</dbReference>
<evidence type="ECO:0000256" key="4">
    <source>
        <dbReference type="ARBA" id="ARBA00022771"/>
    </source>
</evidence>
<dbReference type="PANTHER" id="PTHR12170">
    <property type="entry name" value="MACROPHAGE ERYTHROBLAST ATTACHER-RELATED"/>
    <property type="match status" value="1"/>
</dbReference>
<dbReference type="OrthoDB" id="1933281at2759"/>
<dbReference type="GO" id="GO:0005634">
    <property type="term" value="C:nucleus"/>
    <property type="evidence" value="ECO:0007669"/>
    <property type="project" value="TreeGrafter"/>
</dbReference>
<dbReference type="InterPro" id="IPR037683">
    <property type="entry name" value="Rmd5_dRing"/>
</dbReference>
<feature type="zinc finger region" description="RING-Gid-type" evidence="6">
    <location>
        <begin position="421"/>
        <end position="464"/>
    </location>
</feature>
<dbReference type="GO" id="GO:0005737">
    <property type="term" value="C:cytoplasm"/>
    <property type="evidence" value="ECO:0007669"/>
    <property type="project" value="UniProtKB-SubCell"/>
</dbReference>
<keyword evidence="3" id="KW-0479">Metal-binding</keyword>
<keyword evidence="4 6" id="KW-0863">Zinc-finger</keyword>
<comment type="caution">
    <text evidence="8">The sequence shown here is derived from an EMBL/GenBank/DDBJ whole genome shotgun (WGS) entry which is preliminary data.</text>
</comment>
<protein>
    <recommendedName>
        <fullName evidence="7">RING-Gid-type domain-containing protein</fullName>
    </recommendedName>
</protein>
<accession>A0A8S9Y9M0</accession>
<keyword evidence="9" id="KW-1185">Reference proteome</keyword>
<evidence type="ECO:0000256" key="3">
    <source>
        <dbReference type="ARBA" id="ARBA00022723"/>
    </source>
</evidence>
<evidence type="ECO:0000256" key="5">
    <source>
        <dbReference type="ARBA" id="ARBA00022833"/>
    </source>
</evidence>
<dbReference type="PROSITE" id="PS51867">
    <property type="entry name" value="ZF_RING_GID"/>
    <property type="match status" value="1"/>
</dbReference>
<evidence type="ECO:0000256" key="6">
    <source>
        <dbReference type="PROSITE-ProRule" id="PRU01215"/>
    </source>
</evidence>
<dbReference type="EMBL" id="JTDE01021581">
    <property type="protein sequence ID" value="KAF7232741.1"/>
    <property type="molecule type" value="Genomic_DNA"/>
</dbReference>
<proteinExistence type="predicted"/>
<dbReference type="InterPro" id="IPR045098">
    <property type="entry name" value="Fyv10_fam"/>
</dbReference>
<dbReference type="GO" id="GO:0008270">
    <property type="term" value="F:zinc ion binding"/>
    <property type="evidence" value="ECO:0007669"/>
    <property type="project" value="UniProtKB-KW"/>
</dbReference>
<keyword evidence="5" id="KW-0862">Zinc</keyword>
<feature type="domain" description="RING-Gid-type" evidence="7">
    <location>
        <begin position="421"/>
        <end position="464"/>
    </location>
</feature>
<name>A0A8S9Y9M0_9TREM</name>
<keyword evidence="2" id="KW-0963">Cytoplasm</keyword>
<sequence>MMSKPDNSNNVKIGGLLGEAVKIEEKLHDYKKVTELAFGSTEAQLDYLRELLNGADTLTDKMNTEIAHCVANVKSKISEQLKAHRDVHPAVSKFGKYIDKNFTEDVSHLISYFIDRSHVSSKTSTTQSPFAKDKTYKRSQDELLRLVIIEHLLRQGLDGLASDLVHDFGFDANEVGLDKFRDLSNLVSTVQHGNLEHARKWLSDHKEQLGGGALQLEYELAKLDFLTAMRNHPHDPAAILHHARQLVPFARTYPDDFEHLMGSLVFLGRNLEDTPYADLALRPSSPEPMEISPSISQENLNRNDTEMTESQSGQLNTTVLHSCFKPDSALVHAANLFRSAYCYMLNLSDLDPLCTVFNSGCRLLSKQQTLQRAISCFGKYSNMDADTLPVRALDIHFHSFNRLDIAVDLDPAAHRHNIFHCPVMKELTTTSNGPVRLSCGHAISRDAFESLPSGDRSKVKCPYCPVETYKNQALDLIF</sequence>